<dbReference type="InterPro" id="IPR041700">
    <property type="entry name" value="OMP_b-brl_3"/>
</dbReference>
<keyword evidence="1" id="KW-0732">Signal</keyword>
<dbReference type="STRING" id="561061.SAMN05660862_3301"/>
<keyword evidence="3" id="KW-0675">Receptor</keyword>
<feature type="signal peptide" evidence="1">
    <location>
        <begin position="1"/>
        <end position="29"/>
    </location>
</feature>
<dbReference type="Pfam" id="PF13620">
    <property type="entry name" value="CarboxypepD_reg"/>
    <property type="match status" value="1"/>
</dbReference>
<dbReference type="SUPFAM" id="SSF49464">
    <property type="entry name" value="Carboxypeptidase regulatory domain-like"/>
    <property type="match status" value="1"/>
</dbReference>
<dbReference type="OrthoDB" id="1086219at2"/>
<evidence type="ECO:0000313" key="4">
    <source>
        <dbReference type="Proteomes" id="UP000192980"/>
    </source>
</evidence>
<sequence>MRRDNMIHVFRAIGVTVACLLLMSGALFAQTGKVVQGMLRDTESRTVAGASVQLIAGKDTMGTSSSGAGIYTFNNVRAEAFKIKVSSLGFEPFEKEFTFPKGQEKMIIPSFELTGIPNMLEEIVVGGVISVQVKGDTIEYGTKDLKLREGAVAEDALKKLQGVEVDKDGNVTAQGESVTRVRINGKDFFGGDVKTATQNLPANIIQKLQIVDDYGDMANLTGNKSGSSEKVLNIQIDPQYNKGYMTTLRAGYGTEDRYQTTGMWMGLNNNTQVSVLGNLNNMNAQLFDFNSMGGGARRRQGGGGGRGGGMFGATSGLTNTGSIGLNVRHDFSEKLKVYGSYSYGRDDNTTLTSSRQENLGLNQINSSSSDNNAIKASHRFESNIEWNITDKDYLKISPQIGFDNNDGRIYDNTSIYFGDVLNNIQNLNTSSKTSTPRYNVSGLYNRKLNDKGRNFFLNFNYDNAATESDYNRILENLVASESNPNASMDSIYEQTIQAMMNKSWNAGGTLSYTEPLSKNGRMEITYDLNKNKYDNSNTQKGYDRLGNIIDNPLLNYSYDYDYSFTTHRVGASYIHSDDKLTYSLGASVQPSVLNGMAYSLSESAVIDRKNFNIVPIARFEYKFSRQKNISVNYSGQATEPGVSQILPFEVSTNRTNTTIGNPDLDPEFRHQMQVRYRSGDFQKGNTFFAMLNANLTTDKIVNFRKSYRDESAAKLGVLQEIRYLNAGENVYGINSFYHYGKSLKEKTYNLMLMGSVNYNKNVSFISNEREALSGDKNIANNWVFMQGVMFRYNPSENLEINPGVRYSYNYTKNTFSSNSNRSVSSWTPNLIGSVNITPTTIFGADLSKTFNQGYGVNANPFVINTYIEQRFLAGQRATVRLQGFDLLNEQTNISRTISDNFITDSQTNRLGRYFMLIFTFKLQKFSGVNPFQEESGHGGMRRPRM</sequence>
<dbReference type="AlphaFoldDB" id="A0A1X7KXV9"/>
<proteinExistence type="predicted"/>
<gene>
    <name evidence="3" type="ORF">SAMN05660862_3301</name>
</gene>
<evidence type="ECO:0000256" key="1">
    <source>
        <dbReference type="SAM" id="SignalP"/>
    </source>
</evidence>
<reference evidence="3 4" key="1">
    <citation type="submission" date="2017-04" db="EMBL/GenBank/DDBJ databases">
        <authorList>
            <person name="Afonso C.L."/>
            <person name="Miller P.J."/>
            <person name="Scott M.A."/>
            <person name="Spackman E."/>
            <person name="Goraichik I."/>
            <person name="Dimitrov K.M."/>
            <person name="Suarez D.L."/>
            <person name="Swayne D.E."/>
        </authorList>
    </citation>
    <scope>NUCLEOTIDE SEQUENCE [LARGE SCALE GENOMIC DNA]</scope>
    <source>
        <strain evidence="3 4">DSM 22418</strain>
    </source>
</reference>
<feature type="chain" id="PRO_5013208340" evidence="1">
    <location>
        <begin position="30"/>
        <end position="945"/>
    </location>
</feature>
<organism evidence="3 4">
    <name type="scientific">Sphingobacterium psychroaquaticum</name>
    <dbReference type="NCBI Taxonomy" id="561061"/>
    <lineage>
        <taxon>Bacteria</taxon>
        <taxon>Pseudomonadati</taxon>
        <taxon>Bacteroidota</taxon>
        <taxon>Sphingobacteriia</taxon>
        <taxon>Sphingobacteriales</taxon>
        <taxon>Sphingobacteriaceae</taxon>
        <taxon>Sphingobacterium</taxon>
    </lineage>
</organism>
<evidence type="ECO:0000259" key="2">
    <source>
        <dbReference type="Pfam" id="PF14905"/>
    </source>
</evidence>
<feature type="domain" description="Outer membrane protein beta-barrel" evidence="2">
    <location>
        <begin position="446"/>
        <end position="920"/>
    </location>
</feature>
<keyword evidence="4" id="KW-1185">Reference proteome</keyword>
<dbReference type="RefSeq" id="WP_144036606.1">
    <property type="nucleotide sequence ID" value="NZ_FXAU01000007.1"/>
</dbReference>
<name>A0A1X7KXV9_9SPHI</name>
<accession>A0A1X7KXV9</accession>
<evidence type="ECO:0000313" key="3">
    <source>
        <dbReference type="EMBL" id="SMG46411.1"/>
    </source>
</evidence>
<protein>
    <submittedName>
        <fullName evidence="3">Outer membrane receptor proteins, mostly Fe transport</fullName>
    </submittedName>
</protein>
<dbReference type="Pfam" id="PF14905">
    <property type="entry name" value="OMP_b-brl_3"/>
    <property type="match status" value="1"/>
</dbReference>
<dbReference type="EMBL" id="FXAU01000007">
    <property type="protein sequence ID" value="SMG46411.1"/>
    <property type="molecule type" value="Genomic_DNA"/>
</dbReference>
<dbReference type="SUPFAM" id="SSF56935">
    <property type="entry name" value="Porins"/>
    <property type="match status" value="1"/>
</dbReference>
<dbReference type="InterPro" id="IPR008969">
    <property type="entry name" value="CarboxyPept-like_regulatory"/>
</dbReference>
<dbReference type="Proteomes" id="UP000192980">
    <property type="component" value="Unassembled WGS sequence"/>
</dbReference>